<dbReference type="AlphaFoldDB" id="A0A4Q9EZV5"/>
<organism evidence="1 2">
    <name type="scientific">Vibrio cholerae</name>
    <dbReference type="NCBI Taxonomy" id="666"/>
    <lineage>
        <taxon>Bacteria</taxon>
        <taxon>Pseudomonadati</taxon>
        <taxon>Pseudomonadota</taxon>
        <taxon>Gammaproteobacteria</taxon>
        <taxon>Vibrionales</taxon>
        <taxon>Vibrionaceae</taxon>
        <taxon>Vibrio</taxon>
    </lineage>
</organism>
<name>A0A4Q9EZV5_VIBCL</name>
<reference evidence="1 2" key="1">
    <citation type="submission" date="2019-02" db="EMBL/GenBank/DDBJ databases">
        <title>Genomic plasticity associated with the antimicrobial resistance in Vibrio cholerae.</title>
        <authorList>
            <person name="Verma J."/>
            <person name="Bag S."/>
            <person name="Saha B."/>
            <person name="Kumar P."/>
            <person name="Ghosh T.S."/>
            <person name="Dayal M."/>
            <person name="Senapati T."/>
            <person name="Mehra S."/>
            <person name="Dey P."/>
            <person name="Desigamani A."/>
            <person name="Kumar D."/>
            <person name="Rana P."/>
            <person name="Kumar B."/>
            <person name="Maiti T.K."/>
            <person name="Sharma N.C."/>
            <person name="Bhadra R.K."/>
            <person name="Mutreja A."/>
            <person name="Nair G.B."/>
            <person name="Ramamurthy T."/>
            <person name="Das B."/>
        </authorList>
    </citation>
    <scope>NUCLEOTIDE SEQUENCE [LARGE SCALE GENOMIC DNA]</scope>
    <source>
        <strain evidence="1 2">IDH06781</strain>
    </source>
</reference>
<sequence>MTVPLEAFVMCVFLIPILAFKEAAKGIYAKQHSIKNHHIHKTKMLHVDIFRL</sequence>
<gene>
    <name evidence="1" type="ORF">EYB64_21005</name>
</gene>
<evidence type="ECO:0000313" key="1">
    <source>
        <dbReference type="EMBL" id="TBM35275.1"/>
    </source>
</evidence>
<accession>A0A4Q9EZV5</accession>
<protein>
    <submittedName>
        <fullName evidence="1">DUF1196 domain-containing protein</fullName>
    </submittedName>
</protein>
<dbReference type="Proteomes" id="UP000294145">
    <property type="component" value="Unassembled WGS sequence"/>
</dbReference>
<comment type="caution">
    <text evidence="1">The sequence shown here is derived from an EMBL/GenBank/DDBJ whole genome shotgun (WGS) entry which is preliminary data.</text>
</comment>
<dbReference type="AntiFam" id="ANF00258">
    <property type="entry name" value="Domain of unknown function (DUF1196)"/>
</dbReference>
<dbReference type="EMBL" id="SISP01000073">
    <property type="protein sequence ID" value="TBM35275.1"/>
    <property type="molecule type" value="Genomic_DNA"/>
</dbReference>
<evidence type="ECO:0000313" key="2">
    <source>
        <dbReference type="Proteomes" id="UP000294145"/>
    </source>
</evidence>
<proteinExistence type="predicted"/>